<gene>
    <name evidence="1" type="ORF">GCM10011516_26860</name>
</gene>
<proteinExistence type="predicted"/>
<dbReference type="Pfam" id="PF18845">
    <property type="entry name" value="baeRF_family3"/>
    <property type="match status" value="1"/>
</dbReference>
<dbReference type="Proteomes" id="UP000614460">
    <property type="component" value="Unassembled WGS sequence"/>
</dbReference>
<evidence type="ECO:0000313" key="1">
    <source>
        <dbReference type="EMBL" id="GGE27853.1"/>
    </source>
</evidence>
<organism evidence="1 2">
    <name type="scientific">Sphingobacterium cellulitidis</name>
    <dbReference type="NCBI Taxonomy" id="1768011"/>
    <lineage>
        <taxon>Bacteria</taxon>
        <taxon>Pseudomonadati</taxon>
        <taxon>Bacteroidota</taxon>
        <taxon>Sphingobacteriia</taxon>
        <taxon>Sphingobacteriales</taxon>
        <taxon>Sphingobacteriaceae</taxon>
        <taxon>Sphingobacterium</taxon>
    </lineage>
</organism>
<protein>
    <submittedName>
        <fullName evidence="1">Uncharacterized protein</fullName>
    </submittedName>
</protein>
<evidence type="ECO:0000313" key="2">
    <source>
        <dbReference type="Proteomes" id="UP000614460"/>
    </source>
</evidence>
<sequence>MALKDIIQSLTEKSESPSITLSFNTFKTFPDREKNAITLKNLIKEAENRLLDEYGKRDIPEVLEKLEELPEKIADVPLMDSLHIFISKDIEEFVPSPWPVDNEAVFIDDSFAVKPLIKAINRTKEYMILSISQGGAHLFEAMNDGIEKEINNNDFPFDANPLDLSGSDNNKVENRLKEYFNQIDKAVVEVHNSNDLDVVVISTEPNYAMLMEVADIPKMYIAHDNKNYDASESDKMAKQAFESIKELQKEERTEAIGELKQAVSSGQVLTDLQDIYQAAIDGRADLLVVQQDFEQPVKMTSDRTFDLAVDSKESGVVDDIVSNIAWEVISKGGKAYFTAQEELSDLGNIVLKVRY</sequence>
<comment type="caution">
    <text evidence="1">The sequence shown here is derived from an EMBL/GenBank/DDBJ whole genome shotgun (WGS) entry which is preliminary data.</text>
</comment>
<dbReference type="RefSeq" id="WP_182498649.1">
    <property type="nucleotide sequence ID" value="NZ_BMKM01000007.1"/>
</dbReference>
<name>A0A8H9G1A1_9SPHI</name>
<accession>A0A8H9G1A1</accession>
<dbReference type="AlphaFoldDB" id="A0A8H9G1A1"/>
<keyword evidence="2" id="KW-1185">Reference proteome</keyword>
<reference evidence="1" key="2">
    <citation type="submission" date="2020-09" db="EMBL/GenBank/DDBJ databases">
        <authorList>
            <person name="Sun Q."/>
            <person name="Zhou Y."/>
        </authorList>
    </citation>
    <scope>NUCLEOTIDE SEQUENCE</scope>
    <source>
        <strain evidence="1">CGMCC 1.15966</strain>
    </source>
</reference>
<dbReference type="EMBL" id="BMKM01000007">
    <property type="protein sequence ID" value="GGE27853.1"/>
    <property type="molecule type" value="Genomic_DNA"/>
</dbReference>
<dbReference type="InterPro" id="IPR041289">
    <property type="entry name" value="Bact_RF_family3"/>
</dbReference>
<reference evidence="1" key="1">
    <citation type="journal article" date="2014" name="Int. J. Syst. Evol. Microbiol.">
        <title>Complete genome sequence of Corynebacterium casei LMG S-19264T (=DSM 44701T), isolated from a smear-ripened cheese.</title>
        <authorList>
            <consortium name="US DOE Joint Genome Institute (JGI-PGF)"/>
            <person name="Walter F."/>
            <person name="Albersmeier A."/>
            <person name="Kalinowski J."/>
            <person name="Ruckert C."/>
        </authorList>
    </citation>
    <scope>NUCLEOTIDE SEQUENCE</scope>
    <source>
        <strain evidence="1">CGMCC 1.15966</strain>
    </source>
</reference>